<dbReference type="Gramene" id="AUR62002104-RA">
    <property type="protein sequence ID" value="AUR62002104-RA:cds"/>
    <property type="gene ID" value="AUR62002104"/>
</dbReference>
<accession>A0A803KSU6</accession>
<dbReference type="EnsemblPlants" id="AUR62002104-RA">
    <property type="protein sequence ID" value="AUR62002104-RA:cds"/>
    <property type="gene ID" value="AUR62002104"/>
</dbReference>
<reference evidence="1" key="2">
    <citation type="submission" date="2021-03" db="UniProtKB">
        <authorList>
            <consortium name="EnsemblPlants"/>
        </authorList>
    </citation>
    <scope>IDENTIFICATION</scope>
</reference>
<proteinExistence type="predicted"/>
<evidence type="ECO:0000313" key="2">
    <source>
        <dbReference type="Proteomes" id="UP000596660"/>
    </source>
</evidence>
<dbReference type="Proteomes" id="UP000596660">
    <property type="component" value="Unplaced"/>
</dbReference>
<dbReference type="Gene3D" id="2.60.120.330">
    <property type="entry name" value="B-lactam Antibiotic, Isopenicillin N Synthase, Chain"/>
    <property type="match status" value="1"/>
</dbReference>
<reference evidence="1" key="1">
    <citation type="journal article" date="2017" name="Nature">
        <title>The genome of Chenopodium quinoa.</title>
        <authorList>
            <person name="Jarvis D.E."/>
            <person name="Ho Y.S."/>
            <person name="Lightfoot D.J."/>
            <person name="Schmoeckel S.M."/>
            <person name="Li B."/>
            <person name="Borm T.J.A."/>
            <person name="Ohyanagi H."/>
            <person name="Mineta K."/>
            <person name="Michell C.T."/>
            <person name="Saber N."/>
            <person name="Kharbatia N.M."/>
            <person name="Rupper R.R."/>
            <person name="Sharp A.R."/>
            <person name="Dally N."/>
            <person name="Boughton B.A."/>
            <person name="Woo Y.H."/>
            <person name="Gao G."/>
            <person name="Schijlen E.G.W.M."/>
            <person name="Guo X."/>
            <person name="Momin A.A."/>
            <person name="Negrao S."/>
            <person name="Al-Babili S."/>
            <person name="Gehring C."/>
            <person name="Roessner U."/>
            <person name="Jung C."/>
            <person name="Murphy K."/>
            <person name="Arold S.T."/>
            <person name="Gojobori T."/>
            <person name="van der Linden C.G."/>
            <person name="van Loo E.N."/>
            <person name="Jellen E.N."/>
            <person name="Maughan P.J."/>
            <person name="Tester M."/>
        </authorList>
    </citation>
    <scope>NUCLEOTIDE SEQUENCE [LARGE SCALE GENOMIC DNA]</scope>
    <source>
        <strain evidence="1">cv. PI 614886</strain>
    </source>
</reference>
<evidence type="ECO:0000313" key="1">
    <source>
        <dbReference type="EnsemblPlants" id="AUR62002104-RA:cds"/>
    </source>
</evidence>
<keyword evidence="2" id="KW-1185">Reference proteome</keyword>
<dbReference type="InterPro" id="IPR027443">
    <property type="entry name" value="IPNS-like_sf"/>
</dbReference>
<protein>
    <submittedName>
        <fullName evidence="1">Uncharacterized protein</fullName>
    </submittedName>
</protein>
<dbReference type="AlphaFoldDB" id="A0A803KSU6"/>
<organism evidence="1 2">
    <name type="scientific">Chenopodium quinoa</name>
    <name type="common">Quinoa</name>
    <dbReference type="NCBI Taxonomy" id="63459"/>
    <lineage>
        <taxon>Eukaryota</taxon>
        <taxon>Viridiplantae</taxon>
        <taxon>Streptophyta</taxon>
        <taxon>Embryophyta</taxon>
        <taxon>Tracheophyta</taxon>
        <taxon>Spermatophyta</taxon>
        <taxon>Magnoliopsida</taxon>
        <taxon>eudicotyledons</taxon>
        <taxon>Gunneridae</taxon>
        <taxon>Pentapetalae</taxon>
        <taxon>Caryophyllales</taxon>
        <taxon>Chenopodiaceae</taxon>
        <taxon>Chenopodioideae</taxon>
        <taxon>Atripliceae</taxon>
        <taxon>Chenopodium</taxon>
    </lineage>
</organism>
<name>A0A803KSU6_CHEQI</name>
<dbReference type="OMA" id="MDATITK"/>
<sequence>MDSQDTLIGTQPESYDRTKDLKVFDARKTGVKGLVEEGTKEIPSIFVRPHEDRSKDLGTCHKDISVPIIDLA</sequence>